<dbReference type="GeneID" id="77173608"/>
<organism evidence="1 2">
    <name type="scientific">Gordonia amicalis</name>
    <dbReference type="NCBI Taxonomy" id="89053"/>
    <lineage>
        <taxon>Bacteria</taxon>
        <taxon>Bacillati</taxon>
        <taxon>Actinomycetota</taxon>
        <taxon>Actinomycetes</taxon>
        <taxon>Mycobacteriales</taxon>
        <taxon>Gordoniaceae</taxon>
        <taxon>Gordonia</taxon>
    </lineage>
</organism>
<dbReference type="AlphaFoldDB" id="A0AAE4R3M9"/>
<dbReference type="InterPro" id="IPR024384">
    <property type="entry name" value="DUF2742"/>
</dbReference>
<name>A0AAE4R3M9_9ACTN</name>
<dbReference type="Proteomes" id="UP001185922">
    <property type="component" value="Unassembled WGS sequence"/>
</dbReference>
<dbReference type="EMBL" id="JAWLKH010000001">
    <property type="protein sequence ID" value="MDV6310316.1"/>
    <property type="molecule type" value="Genomic_DNA"/>
</dbReference>
<protein>
    <submittedName>
        <fullName evidence="1">DUF2742 domain-containing protein</fullName>
    </submittedName>
</protein>
<proteinExistence type="predicted"/>
<evidence type="ECO:0000313" key="2">
    <source>
        <dbReference type="Proteomes" id="UP001185922"/>
    </source>
</evidence>
<gene>
    <name evidence="1" type="ORF">R3Q15_00110</name>
</gene>
<dbReference type="RefSeq" id="WP_238063727.1">
    <property type="nucleotide sequence ID" value="NZ_CP091855.1"/>
</dbReference>
<sequence>MSDAYTEVRAYVQRIVGTHGGPAPAAGSPAWCDLADSDRAKMLAVLHAGTRAVLEDCVAAIDDRRRESKAAAVEVAQAEDWSAVARRVRNRDQALRSGAYVERRVSV</sequence>
<comment type="caution">
    <text evidence="1">The sequence shown here is derived from an EMBL/GenBank/DDBJ whole genome shotgun (WGS) entry which is preliminary data.</text>
</comment>
<reference evidence="1" key="1">
    <citation type="submission" date="2023-10" db="EMBL/GenBank/DDBJ databases">
        <title>Development of a sustainable strategy for remediation of hydrocarbon-contaminated territories based on the waste exchange concept.</title>
        <authorList>
            <person name="Krivoruchko A."/>
        </authorList>
    </citation>
    <scope>NUCLEOTIDE SEQUENCE</scope>
    <source>
        <strain evidence="1">IEGM 1279</strain>
    </source>
</reference>
<evidence type="ECO:0000313" key="1">
    <source>
        <dbReference type="EMBL" id="MDV6310316.1"/>
    </source>
</evidence>
<accession>A0AAE4R3M9</accession>
<dbReference type="Pfam" id="PF10888">
    <property type="entry name" value="DUF2742"/>
    <property type="match status" value="1"/>
</dbReference>